<feature type="domain" description="HTH araC/xylS-type" evidence="6">
    <location>
        <begin position="178"/>
        <end position="276"/>
    </location>
</feature>
<evidence type="ECO:0000256" key="4">
    <source>
        <dbReference type="ARBA" id="ARBA00023163"/>
    </source>
</evidence>
<evidence type="ECO:0000259" key="6">
    <source>
        <dbReference type="PROSITE" id="PS01124"/>
    </source>
</evidence>
<feature type="compositionally biased region" description="Basic and acidic residues" evidence="5">
    <location>
        <begin position="1"/>
        <end position="18"/>
    </location>
</feature>
<evidence type="ECO:0000313" key="8">
    <source>
        <dbReference type="Proteomes" id="UP000564644"/>
    </source>
</evidence>
<proteinExistence type="predicted"/>
<organism evidence="7 8">
    <name type="scientific">Cohnella zeiphila</name>
    <dbReference type="NCBI Taxonomy" id="2761120"/>
    <lineage>
        <taxon>Bacteria</taxon>
        <taxon>Bacillati</taxon>
        <taxon>Bacillota</taxon>
        <taxon>Bacilli</taxon>
        <taxon>Bacillales</taxon>
        <taxon>Paenibacillaceae</taxon>
        <taxon>Cohnella</taxon>
    </lineage>
</organism>
<name>A0A7X0SM70_9BACL</name>
<dbReference type="Pfam" id="PF02311">
    <property type="entry name" value="AraC_binding"/>
    <property type="match status" value="1"/>
</dbReference>
<feature type="region of interest" description="Disordered" evidence="5">
    <location>
        <begin position="1"/>
        <end position="20"/>
    </location>
</feature>
<dbReference type="InterPro" id="IPR037923">
    <property type="entry name" value="HTH-like"/>
</dbReference>
<dbReference type="InterPro" id="IPR018062">
    <property type="entry name" value="HTH_AraC-typ_CS"/>
</dbReference>
<dbReference type="PROSITE" id="PS01124">
    <property type="entry name" value="HTH_ARAC_FAMILY_2"/>
    <property type="match status" value="1"/>
</dbReference>
<evidence type="ECO:0000313" key="7">
    <source>
        <dbReference type="EMBL" id="MBB6731250.1"/>
    </source>
</evidence>
<dbReference type="RefSeq" id="WP_185128924.1">
    <property type="nucleotide sequence ID" value="NZ_JACJVO010000010.1"/>
</dbReference>
<evidence type="ECO:0000256" key="5">
    <source>
        <dbReference type="SAM" id="MobiDB-lite"/>
    </source>
</evidence>
<gene>
    <name evidence="7" type="ORF">H7C18_10060</name>
</gene>
<dbReference type="Gene3D" id="2.60.120.280">
    <property type="entry name" value="Regulatory protein AraC"/>
    <property type="match status" value="1"/>
</dbReference>
<dbReference type="Proteomes" id="UP000564644">
    <property type="component" value="Unassembled WGS sequence"/>
</dbReference>
<dbReference type="CDD" id="cd06986">
    <property type="entry name" value="cupin_MmsR-like_N"/>
    <property type="match status" value="1"/>
</dbReference>
<dbReference type="Gene3D" id="1.10.10.60">
    <property type="entry name" value="Homeodomain-like"/>
    <property type="match status" value="2"/>
</dbReference>
<dbReference type="EMBL" id="JACJVO010000010">
    <property type="protein sequence ID" value="MBB6731250.1"/>
    <property type="molecule type" value="Genomic_DNA"/>
</dbReference>
<keyword evidence="1" id="KW-0805">Transcription regulation</keyword>
<keyword evidence="8" id="KW-1185">Reference proteome</keyword>
<dbReference type="AlphaFoldDB" id="A0A7X0SM70"/>
<sequence>MKAFHSNRDGTGADDRPSELTLSHWGKEDCAPRHSFGPGVRDVYKVHFVHRGRGKVRVGGHEYGLAAGDAFLIYPQVVIQYEADETDPWTYSWVGFRGDRMADWLARTRLTPENPVFAMDVSVMPTLYERLTEADAREESRDMRIASLLYRFMAALIEAAPASAPGTLSPRKHPAHVHRAMEFVHAHYGEPISVSGIASELGLDRKYLSAIFKAATGSPPQRYLLEYRIRQSCKLLKESGLQVGEVARSVGYEDALLFSKMFRKVTGVSPTEYRSEEQERSDFIP</sequence>
<dbReference type="InterPro" id="IPR003313">
    <property type="entry name" value="AraC-bd"/>
</dbReference>
<protein>
    <submittedName>
        <fullName evidence="7">AraC family transcriptional regulator</fullName>
    </submittedName>
</protein>
<evidence type="ECO:0000256" key="3">
    <source>
        <dbReference type="ARBA" id="ARBA00023159"/>
    </source>
</evidence>
<comment type="caution">
    <text evidence="7">The sequence shown here is derived from an EMBL/GenBank/DDBJ whole genome shotgun (WGS) entry which is preliminary data.</text>
</comment>
<dbReference type="GO" id="GO:0003700">
    <property type="term" value="F:DNA-binding transcription factor activity"/>
    <property type="evidence" value="ECO:0007669"/>
    <property type="project" value="InterPro"/>
</dbReference>
<dbReference type="Pfam" id="PF12833">
    <property type="entry name" value="HTH_18"/>
    <property type="match status" value="1"/>
</dbReference>
<dbReference type="SMART" id="SM00342">
    <property type="entry name" value="HTH_ARAC"/>
    <property type="match status" value="1"/>
</dbReference>
<accession>A0A7X0SM70</accession>
<dbReference type="SUPFAM" id="SSF51215">
    <property type="entry name" value="Regulatory protein AraC"/>
    <property type="match status" value="1"/>
</dbReference>
<dbReference type="InterPro" id="IPR009057">
    <property type="entry name" value="Homeodomain-like_sf"/>
</dbReference>
<dbReference type="GO" id="GO:0043565">
    <property type="term" value="F:sequence-specific DNA binding"/>
    <property type="evidence" value="ECO:0007669"/>
    <property type="project" value="InterPro"/>
</dbReference>
<keyword evidence="3" id="KW-0010">Activator</keyword>
<keyword evidence="2" id="KW-0238">DNA-binding</keyword>
<evidence type="ECO:0000256" key="2">
    <source>
        <dbReference type="ARBA" id="ARBA00023125"/>
    </source>
</evidence>
<reference evidence="7 8" key="1">
    <citation type="submission" date="2020-08" db="EMBL/GenBank/DDBJ databases">
        <title>Cohnella phylogeny.</title>
        <authorList>
            <person name="Dunlap C."/>
        </authorList>
    </citation>
    <scope>NUCLEOTIDE SEQUENCE [LARGE SCALE GENOMIC DNA]</scope>
    <source>
        <strain evidence="7 8">CBP 2801</strain>
    </source>
</reference>
<dbReference type="InterPro" id="IPR050204">
    <property type="entry name" value="AraC_XylS_family_regulators"/>
</dbReference>
<keyword evidence="4" id="KW-0804">Transcription</keyword>
<dbReference type="PRINTS" id="PR00032">
    <property type="entry name" value="HTHARAC"/>
</dbReference>
<dbReference type="InterPro" id="IPR018060">
    <property type="entry name" value="HTH_AraC"/>
</dbReference>
<dbReference type="SUPFAM" id="SSF46689">
    <property type="entry name" value="Homeodomain-like"/>
    <property type="match status" value="2"/>
</dbReference>
<dbReference type="PANTHER" id="PTHR46796">
    <property type="entry name" value="HTH-TYPE TRANSCRIPTIONAL ACTIVATOR RHAS-RELATED"/>
    <property type="match status" value="1"/>
</dbReference>
<dbReference type="PROSITE" id="PS00041">
    <property type="entry name" value="HTH_ARAC_FAMILY_1"/>
    <property type="match status" value="1"/>
</dbReference>
<evidence type="ECO:0000256" key="1">
    <source>
        <dbReference type="ARBA" id="ARBA00023015"/>
    </source>
</evidence>
<dbReference type="InterPro" id="IPR020449">
    <property type="entry name" value="Tscrpt_reg_AraC-type_HTH"/>
</dbReference>